<dbReference type="GO" id="GO:0003677">
    <property type="term" value="F:DNA binding"/>
    <property type="evidence" value="ECO:0007669"/>
    <property type="project" value="UniProtKB-KW"/>
</dbReference>
<sequence>MALIRCGTCRASHLKCSGGQPCTTCKRRGVTCVYPQTMENVRMLALRSREPNGGIKPAAEEDSSVAEQRELDKDGDIDMHLKREFPRRKRTPTVKAVGAPKSAQEPITSAPAAESQTTSVASSPKRKRMPTEKAFGVPKSVQEAVTSASSAESQAAIETPSPKRKRVPTSTTASRRKKQPIEAEIETEAEAMSSVRSAFSTGAEKRIAHFTHIDISALEPVLQQEWQEKKEEVHALVDLTEEGLEWDIKGLKRKEIRRTILELRALQKERAGVPEYVEAMDQLVHALLLFHDLYEQLGICMSSVTGLRLALDTPHIEEEWAMGYPDLEA</sequence>
<dbReference type="Gene3D" id="4.10.240.10">
    <property type="entry name" value="Zn(2)-C6 fungal-type DNA-binding domain"/>
    <property type="match status" value="1"/>
</dbReference>
<dbReference type="AlphaFoldDB" id="A0A7C8I124"/>
<name>A0A7C8I124_9PLEO</name>
<keyword evidence="4" id="KW-0539">Nucleus</keyword>
<dbReference type="InterPro" id="IPR036864">
    <property type="entry name" value="Zn2-C6_fun-type_DNA-bd_sf"/>
</dbReference>
<dbReference type="CDD" id="cd00067">
    <property type="entry name" value="GAL4"/>
    <property type="match status" value="1"/>
</dbReference>
<keyword evidence="3" id="KW-0804">Transcription</keyword>
<dbReference type="GO" id="GO:0008270">
    <property type="term" value="F:zinc ion binding"/>
    <property type="evidence" value="ECO:0007669"/>
    <property type="project" value="InterPro"/>
</dbReference>
<dbReference type="PANTHER" id="PTHR31069:SF32">
    <property type="entry name" value="ARGININE METABOLISM REGULATION PROTEIN II"/>
    <property type="match status" value="1"/>
</dbReference>
<feature type="compositionally biased region" description="Low complexity" evidence="5">
    <location>
        <begin position="140"/>
        <end position="156"/>
    </location>
</feature>
<reference evidence="7 8" key="1">
    <citation type="submission" date="2020-01" db="EMBL/GenBank/DDBJ databases">
        <authorList>
            <consortium name="DOE Joint Genome Institute"/>
            <person name="Haridas S."/>
            <person name="Albert R."/>
            <person name="Binder M."/>
            <person name="Bloem J."/>
            <person name="Labutti K."/>
            <person name="Salamov A."/>
            <person name="Andreopoulos B."/>
            <person name="Baker S.E."/>
            <person name="Barry K."/>
            <person name="Bills G."/>
            <person name="Bluhm B.H."/>
            <person name="Cannon C."/>
            <person name="Castanera R."/>
            <person name="Culley D.E."/>
            <person name="Daum C."/>
            <person name="Ezra D."/>
            <person name="Gonzalez J.B."/>
            <person name="Henrissat B."/>
            <person name="Kuo A."/>
            <person name="Liang C."/>
            <person name="Lipzen A."/>
            <person name="Lutzoni F."/>
            <person name="Magnuson J."/>
            <person name="Mondo S."/>
            <person name="Nolan M."/>
            <person name="Ohm R."/>
            <person name="Pangilinan J."/>
            <person name="Park H.-J.H."/>
            <person name="Ramirez L."/>
            <person name="Alfaro M."/>
            <person name="Sun H."/>
            <person name="Tritt A."/>
            <person name="Yoshinaga Y."/>
            <person name="Zwiers L.-H.L."/>
            <person name="Turgeon B.G."/>
            <person name="Goodwin S.B."/>
            <person name="Spatafora J.W."/>
            <person name="Crous P.W."/>
            <person name="Grigoriev I.V."/>
        </authorList>
    </citation>
    <scope>NUCLEOTIDE SEQUENCE [LARGE SCALE GENOMIC DNA]</scope>
    <source>
        <strain evidence="7 8">CBS 611.86</strain>
    </source>
</reference>
<dbReference type="Pfam" id="PF00172">
    <property type="entry name" value="Zn_clus"/>
    <property type="match status" value="1"/>
</dbReference>
<gene>
    <name evidence="7" type="ORF">BDV95DRAFT_165675</name>
</gene>
<evidence type="ECO:0000313" key="8">
    <source>
        <dbReference type="Proteomes" id="UP000481861"/>
    </source>
</evidence>
<dbReference type="EMBL" id="JAADJZ010000021">
    <property type="protein sequence ID" value="KAF2867937.1"/>
    <property type="molecule type" value="Genomic_DNA"/>
</dbReference>
<dbReference type="GO" id="GO:0000981">
    <property type="term" value="F:DNA-binding transcription factor activity, RNA polymerase II-specific"/>
    <property type="evidence" value="ECO:0007669"/>
    <property type="project" value="InterPro"/>
</dbReference>
<dbReference type="PANTHER" id="PTHR31069">
    <property type="entry name" value="OLEATE-ACTIVATED TRANSCRIPTION FACTOR 1-RELATED"/>
    <property type="match status" value="1"/>
</dbReference>
<dbReference type="OrthoDB" id="194358at2759"/>
<keyword evidence="8" id="KW-1185">Reference proteome</keyword>
<evidence type="ECO:0000256" key="5">
    <source>
        <dbReference type="SAM" id="MobiDB-lite"/>
    </source>
</evidence>
<proteinExistence type="predicted"/>
<dbReference type="InterPro" id="IPR050675">
    <property type="entry name" value="OAF3"/>
</dbReference>
<evidence type="ECO:0000256" key="2">
    <source>
        <dbReference type="ARBA" id="ARBA00023125"/>
    </source>
</evidence>
<evidence type="ECO:0000256" key="1">
    <source>
        <dbReference type="ARBA" id="ARBA00023015"/>
    </source>
</evidence>
<protein>
    <recommendedName>
        <fullName evidence="6">Zn(2)-C6 fungal-type domain-containing protein</fullName>
    </recommendedName>
</protein>
<dbReference type="PROSITE" id="PS50048">
    <property type="entry name" value="ZN2_CY6_FUNGAL_2"/>
    <property type="match status" value="1"/>
</dbReference>
<feature type="domain" description="Zn(2)-C6 fungal-type" evidence="6">
    <location>
        <begin position="5"/>
        <end position="34"/>
    </location>
</feature>
<organism evidence="7 8">
    <name type="scientific">Massariosphaeria phaeospora</name>
    <dbReference type="NCBI Taxonomy" id="100035"/>
    <lineage>
        <taxon>Eukaryota</taxon>
        <taxon>Fungi</taxon>
        <taxon>Dikarya</taxon>
        <taxon>Ascomycota</taxon>
        <taxon>Pezizomycotina</taxon>
        <taxon>Dothideomycetes</taxon>
        <taxon>Pleosporomycetidae</taxon>
        <taxon>Pleosporales</taxon>
        <taxon>Pleosporales incertae sedis</taxon>
        <taxon>Massariosphaeria</taxon>
    </lineage>
</organism>
<comment type="caution">
    <text evidence="7">The sequence shown here is derived from an EMBL/GenBank/DDBJ whole genome shotgun (WGS) entry which is preliminary data.</text>
</comment>
<accession>A0A7C8I124</accession>
<feature type="compositionally biased region" description="Basic and acidic residues" evidence="5">
    <location>
        <begin position="67"/>
        <end position="84"/>
    </location>
</feature>
<evidence type="ECO:0000256" key="3">
    <source>
        <dbReference type="ARBA" id="ARBA00023163"/>
    </source>
</evidence>
<dbReference type="SUPFAM" id="SSF57701">
    <property type="entry name" value="Zn2/Cys6 DNA-binding domain"/>
    <property type="match status" value="1"/>
</dbReference>
<feature type="region of interest" description="Disordered" evidence="5">
    <location>
        <begin position="49"/>
        <end position="182"/>
    </location>
</feature>
<evidence type="ECO:0000259" key="6">
    <source>
        <dbReference type="PROSITE" id="PS50048"/>
    </source>
</evidence>
<evidence type="ECO:0000313" key="7">
    <source>
        <dbReference type="EMBL" id="KAF2867937.1"/>
    </source>
</evidence>
<dbReference type="InterPro" id="IPR001138">
    <property type="entry name" value="Zn2Cys6_DnaBD"/>
</dbReference>
<evidence type="ECO:0000256" key="4">
    <source>
        <dbReference type="ARBA" id="ARBA00023242"/>
    </source>
</evidence>
<keyword evidence="2" id="KW-0238">DNA-binding</keyword>
<keyword evidence="1" id="KW-0805">Transcription regulation</keyword>
<dbReference type="Proteomes" id="UP000481861">
    <property type="component" value="Unassembled WGS sequence"/>
</dbReference>